<evidence type="ECO:0000256" key="5">
    <source>
        <dbReference type="ARBA" id="ARBA00023239"/>
    </source>
</evidence>
<dbReference type="GO" id="GO:0004419">
    <property type="term" value="F:hydroxymethylglutaryl-CoA lyase activity"/>
    <property type="evidence" value="ECO:0007669"/>
    <property type="project" value="UniProtKB-EC"/>
</dbReference>
<protein>
    <recommendedName>
        <fullName evidence="3">hydroxymethylglutaryl-CoA lyase</fullName>
        <ecNumber evidence="3">4.1.3.4</ecNumber>
    </recommendedName>
</protein>
<proteinExistence type="inferred from homology"/>
<dbReference type="EC" id="4.1.3.4" evidence="3"/>
<dbReference type="InterPro" id="IPR000891">
    <property type="entry name" value="PYR_CT"/>
</dbReference>
<evidence type="ECO:0000256" key="2">
    <source>
        <dbReference type="ARBA" id="ARBA00009405"/>
    </source>
</evidence>
<dbReference type="CDD" id="cd06558">
    <property type="entry name" value="crotonase-like"/>
    <property type="match status" value="1"/>
</dbReference>
<dbReference type="FunFam" id="3.20.20.70:FF:000201">
    <property type="entry name" value="Hydroxymethylglutaryl-CoA lyase"/>
    <property type="match status" value="1"/>
</dbReference>
<dbReference type="EMBL" id="SKBQ01000003">
    <property type="protein sequence ID" value="TPX12718.1"/>
    <property type="molecule type" value="Genomic_DNA"/>
</dbReference>
<comment type="caution">
    <text evidence="8">The sequence shown here is derived from an EMBL/GenBank/DDBJ whole genome shotgun (WGS) entry which is preliminary data.</text>
</comment>
<dbReference type="Pfam" id="PF00682">
    <property type="entry name" value="HMGL-like"/>
    <property type="match status" value="1"/>
</dbReference>
<dbReference type="InterPro" id="IPR001753">
    <property type="entry name" value="Enoyl-CoA_hydra/iso"/>
</dbReference>
<dbReference type="SUPFAM" id="SSF52096">
    <property type="entry name" value="ClpP/crotonase"/>
    <property type="match status" value="1"/>
</dbReference>
<sequence>MSPSAVRVVEVGPRDGLQNVKTSVPTEVKLELISRLRDTGLQSIEVTSVVSPKAIPQLADCRQVLASPTVKRLRREGANLRLPVLVPNKKGLQIALDYKVTEVAVFVSATEGFSRANLNCSVEEGLKRAREVASDATAAGIAVRGYVSCIFADPFDGPTPPSAVLRSVQELAQAGCYEVSLGDTLGVGTVIEVRNLITFLADHGVNLHRLAGHFHDTYGQALANVWQAYQCGIRVFDSSVGGLGGCPFAPGAKGNVATEDVVYLFHKAGVQTGVDLDKLAGVGSWISQQLSKPNDSRAGAAIVSKRKAASGKGSAVQKKASKLVWSLERDTGHVRVYRAGANGKIVLNNPKQGNVLNSHTLSQLKDAFTALEQDSTIARIVLSGTGKFFCTGMDLSQAAKAAEQGSHAASALSRSLTELFELVDNCAKPTIAVINGPVFGGGIGLAFACDIRLCLSSATFTLSEAKLGLCPAVISRYVIREWGYPLAREAMLTTRAVTAAELKSILAVQQVAQSQEALENGLESLLQSLRFSSPAGSAMSKQLVRLAWAHAGSDEQERNISQLFQNMLKAGGDGQHGIAEFQKRRRVDWDLYKQKKTQAKL</sequence>
<comment type="pathway">
    <text evidence="1">Metabolic intermediate metabolism; (S)-3-hydroxy-3-methylglutaryl-CoA degradation; acetoacetate from (S)-3-hydroxy-3-methylglutaryl-CoA: step 1/1.</text>
</comment>
<feature type="domain" description="Pyruvate carboxyltransferase" evidence="7">
    <location>
        <begin position="6"/>
        <end position="280"/>
    </location>
</feature>
<dbReference type="NCBIfam" id="NF004283">
    <property type="entry name" value="PRK05692.1"/>
    <property type="match status" value="1"/>
</dbReference>
<dbReference type="RefSeq" id="XP_030994429.1">
    <property type="nucleotide sequence ID" value="XM_031143867.1"/>
</dbReference>
<reference evidence="8 9" key="1">
    <citation type="submission" date="2019-06" db="EMBL/GenBank/DDBJ databases">
        <title>Draft genome sequence of the filamentous fungus Phialemoniopsis curvata isolated from diesel fuel.</title>
        <authorList>
            <person name="Varaljay V.A."/>
            <person name="Lyon W.J."/>
            <person name="Crouch A.L."/>
            <person name="Drake C.E."/>
            <person name="Hollomon J.M."/>
            <person name="Nadeau L.J."/>
            <person name="Nunn H.S."/>
            <person name="Stevenson B.S."/>
            <person name="Bojanowski C.L."/>
            <person name="Crookes-Goodson W.J."/>
        </authorList>
    </citation>
    <scope>NUCLEOTIDE SEQUENCE [LARGE SCALE GENOMIC DNA]</scope>
    <source>
        <strain evidence="8 9">D216</strain>
    </source>
</reference>
<accession>A0A507B7H9</accession>
<comment type="catalytic activity">
    <reaction evidence="6">
        <text>(3S)-3-hydroxy-3-methylglutaryl-CoA = acetoacetate + acetyl-CoA</text>
        <dbReference type="Rhea" id="RHEA:24404"/>
        <dbReference type="ChEBI" id="CHEBI:13705"/>
        <dbReference type="ChEBI" id="CHEBI:43074"/>
        <dbReference type="ChEBI" id="CHEBI:57288"/>
        <dbReference type="EC" id="4.1.3.4"/>
    </reaction>
</comment>
<dbReference type="OrthoDB" id="10253869at2759"/>
<dbReference type="AlphaFoldDB" id="A0A507B7H9"/>
<dbReference type="GO" id="GO:0006552">
    <property type="term" value="P:L-leucine catabolic process"/>
    <property type="evidence" value="ECO:0007669"/>
    <property type="project" value="TreeGrafter"/>
</dbReference>
<dbReference type="UniPathway" id="UPA00896">
    <property type="reaction ID" value="UER00863"/>
</dbReference>
<dbReference type="PANTHER" id="PTHR42738:SF17">
    <property type="entry name" value="HYDROXYMETHYLGLUTARYL-COA LYASE"/>
    <property type="match status" value="1"/>
</dbReference>
<dbReference type="SUPFAM" id="SSF51569">
    <property type="entry name" value="Aldolase"/>
    <property type="match status" value="1"/>
</dbReference>
<gene>
    <name evidence="8" type="ORF">E0L32_000895</name>
</gene>
<evidence type="ECO:0000313" key="9">
    <source>
        <dbReference type="Proteomes" id="UP000319257"/>
    </source>
</evidence>
<keyword evidence="5" id="KW-0456">Lyase</keyword>
<dbReference type="GO" id="GO:0046951">
    <property type="term" value="P:ketone body biosynthetic process"/>
    <property type="evidence" value="ECO:0007669"/>
    <property type="project" value="TreeGrafter"/>
</dbReference>
<dbReference type="Proteomes" id="UP000319257">
    <property type="component" value="Unassembled WGS sequence"/>
</dbReference>
<evidence type="ECO:0000256" key="4">
    <source>
        <dbReference type="ARBA" id="ARBA00022723"/>
    </source>
</evidence>
<dbReference type="Gene3D" id="3.90.226.10">
    <property type="entry name" value="2-enoyl-CoA Hydratase, Chain A, domain 1"/>
    <property type="match status" value="1"/>
</dbReference>
<comment type="similarity">
    <text evidence="2">Belongs to the HMG-CoA lyase family.</text>
</comment>
<dbReference type="PANTHER" id="PTHR42738">
    <property type="entry name" value="HYDROXYMETHYLGLUTARYL-COA LYASE"/>
    <property type="match status" value="1"/>
</dbReference>
<dbReference type="STRING" id="1093900.A0A507B7H9"/>
<dbReference type="GO" id="GO:0046872">
    <property type="term" value="F:metal ion binding"/>
    <property type="evidence" value="ECO:0007669"/>
    <property type="project" value="UniProtKB-KW"/>
</dbReference>
<dbReference type="InterPro" id="IPR043594">
    <property type="entry name" value="HMGL"/>
</dbReference>
<evidence type="ECO:0000256" key="1">
    <source>
        <dbReference type="ARBA" id="ARBA00005143"/>
    </source>
</evidence>
<keyword evidence="9" id="KW-1185">Reference proteome</keyword>
<dbReference type="PROSITE" id="PS50991">
    <property type="entry name" value="PYR_CT"/>
    <property type="match status" value="1"/>
</dbReference>
<dbReference type="InterPro" id="IPR013785">
    <property type="entry name" value="Aldolase_TIM"/>
</dbReference>
<dbReference type="Gene3D" id="3.20.20.70">
    <property type="entry name" value="Aldolase class I"/>
    <property type="match status" value="1"/>
</dbReference>
<evidence type="ECO:0000256" key="6">
    <source>
        <dbReference type="ARBA" id="ARBA00049877"/>
    </source>
</evidence>
<dbReference type="Pfam" id="PF00378">
    <property type="entry name" value="ECH_1"/>
    <property type="match status" value="1"/>
</dbReference>
<dbReference type="GeneID" id="41968342"/>
<keyword evidence="4" id="KW-0479">Metal-binding</keyword>
<dbReference type="InParanoid" id="A0A507B7H9"/>
<organism evidence="8 9">
    <name type="scientific">Thyridium curvatum</name>
    <dbReference type="NCBI Taxonomy" id="1093900"/>
    <lineage>
        <taxon>Eukaryota</taxon>
        <taxon>Fungi</taxon>
        <taxon>Dikarya</taxon>
        <taxon>Ascomycota</taxon>
        <taxon>Pezizomycotina</taxon>
        <taxon>Sordariomycetes</taxon>
        <taxon>Sordariomycetidae</taxon>
        <taxon>Thyridiales</taxon>
        <taxon>Thyridiaceae</taxon>
        <taxon>Thyridium</taxon>
    </lineage>
</organism>
<evidence type="ECO:0000313" key="8">
    <source>
        <dbReference type="EMBL" id="TPX12718.1"/>
    </source>
</evidence>
<evidence type="ECO:0000259" key="7">
    <source>
        <dbReference type="PROSITE" id="PS50991"/>
    </source>
</evidence>
<name>A0A507B7H9_9PEZI</name>
<dbReference type="CDD" id="cd07938">
    <property type="entry name" value="DRE_TIM_HMGL"/>
    <property type="match status" value="1"/>
</dbReference>
<dbReference type="InterPro" id="IPR029045">
    <property type="entry name" value="ClpP/crotonase-like_dom_sf"/>
</dbReference>
<evidence type="ECO:0000256" key="3">
    <source>
        <dbReference type="ARBA" id="ARBA00012910"/>
    </source>
</evidence>